<keyword evidence="3" id="KW-1185">Reference proteome</keyword>
<dbReference type="Pfam" id="PF14299">
    <property type="entry name" value="PP2"/>
    <property type="match status" value="1"/>
</dbReference>
<gene>
    <name evidence="2" type="ORF">MANES_02G171600v8</name>
</gene>
<dbReference type="Pfam" id="PF00646">
    <property type="entry name" value="F-box"/>
    <property type="match status" value="1"/>
</dbReference>
<dbReference type="AlphaFoldDB" id="A0A2C9WG85"/>
<dbReference type="InterPro" id="IPR025886">
    <property type="entry name" value="PP2-like"/>
</dbReference>
<name>A0A2C9WG85_MANES</name>
<evidence type="ECO:0000313" key="2">
    <source>
        <dbReference type="EMBL" id="OAY58364.1"/>
    </source>
</evidence>
<evidence type="ECO:0000313" key="3">
    <source>
        <dbReference type="Proteomes" id="UP000091857"/>
    </source>
</evidence>
<protein>
    <recommendedName>
        <fullName evidence="1">F-box domain-containing protein</fullName>
    </recommendedName>
</protein>
<dbReference type="Gramene" id="Manes.02G171600.1.v8.1">
    <property type="protein sequence ID" value="Manes.02G171600.1.v8.1.CDS"/>
    <property type="gene ID" value="Manes.02G171600.v8.1"/>
</dbReference>
<dbReference type="InterPro" id="IPR001810">
    <property type="entry name" value="F-box_dom"/>
</dbReference>
<feature type="domain" description="F-box" evidence="1">
    <location>
        <begin position="7"/>
        <end position="44"/>
    </location>
</feature>
<dbReference type="CDD" id="cd22162">
    <property type="entry name" value="F-box_AtSKIP3-like"/>
    <property type="match status" value="1"/>
</dbReference>
<dbReference type="PANTHER" id="PTHR32278">
    <property type="entry name" value="F-BOX DOMAIN-CONTAINING PROTEIN"/>
    <property type="match status" value="1"/>
</dbReference>
<proteinExistence type="predicted"/>
<evidence type="ECO:0000259" key="1">
    <source>
        <dbReference type="Pfam" id="PF00646"/>
    </source>
</evidence>
<accession>A0A2C9WG85</accession>
<dbReference type="OrthoDB" id="1918565at2759"/>
<dbReference type="STRING" id="3983.A0A2C9WG85"/>
<dbReference type="OMA" id="TLFIVWG"/>
<dbReference type="Proteomes" id="UP000091857">
    <property type="component" value="Chromosome 2"/>
</dbReference>
<comment type="caution">
    <text evidence="2">The sequence shown here is derived from an EMBL/GenBank/DDBJ whole genome shotgun (WGS) entry which is preliminary data.</text>
</comment>
<dbReference type="SUPFAM" id="SSF81383">
    <property type="entry name" value="F-box domain"/>
    <property type="match status" value="1"/>
</dbReference>
<dbReference type="Gene3D" id="1.20.1280.50">
    <property type="match status" value="1"/>
</dbReference>
<reference evidence="3" key="1">
    <citation type="journal article" date="2016" name="Nat. Biotechnol.">
        <title>Sequencing wild and cultivated cassava and related species reveals extensive interspecific hybridization and genetic diversity.</title>
        <authorList>
            <person name="Bredeson J.V."/>
            <person name="Lyons J.B."/>
            <person name="Prochnik S.E."/>
            <person name="Wu G.A."/>
            <person name="Ha C.M."/>
            <person name="Edsinger-Gonzales E."/>
            <person name="Grimwood J."/>
            <person name="Schmutz J."/>
            <person name="Rabbi I.Y."/>
            <person name="Egesi C."/>
            <person name="Nauluvula P."/>
            <person name="Lebot V."/>
            <person name="Ndunguru J."/>
            <person name="Mkamilo G."/>
            <person name="Bart R.S."/>
            <person name="Setter T.L."/>
            <person name="Gleadow R.M."/>
            <person name="Kulakow P."/>
            <person name="Ferguson M.E."/>
            <person name="Rounsley S."/>
            <person name="Rokhsar D.S."/>
        </authorList>
    </citation>
    <scope>NUCLEOTIDE SEQUENCE [LARGE SCALE GENOMIC DNA]</scope>
    <source>
        <strain evidence="3">cv. AM560-2</strain>
    </source>
</reference>
<sequence length="277" mass="31291">MSKLPETESCVAHVLSFTSPPEACRLSLISRTFNEASKSDTVWNRFLPADYQSIVSRSSDSSLLSSRLPKKHIFLSLCDNPILIDDGKMSFALDKWSGKKCYMISARHLMIVWGDTPAYWRWISVPGSRFTEVAELKAVCWFEIRGKINTSMLSPRTLYKAYLVFKLTAGSYGNGFEDRPVEGIVGLVESGSSKRTIYLDNRIRRHNIDEASVASREDSGNYPKIRGDRWLEIELGEFLNEEGDSGELEISVLEVKRLNWKRGLIVEGIEIRPASGI</sequence>
<organism evidence="2 3">
    <name type="scientific">Manihot esculenta</name>
    <name type="common">Cassava</name>
    <name type="synonym">Jatropha manihot</name>
    <dbReference type="NCBI Taxonomy" id="3983"/>
    <lineage>
        <taxon>Eukaryota</taxon>
        <taxon>Viridiplantae</taxon>
        <taxon>Streptophyta</taxon>
        <taxon>Embryophyta</taxon>
        <taxon>Tracheophyta</taxon>
        <taxon>Spermatophyta</taxon>
        <taxon>Magnoliopsida</taxon>
        <taxon>eudicotyledons</taxon>
        <taxon>Gunneridae</taxon>
        <taxon>Pentapetalae</taxon>
        <taxon>rosids</taxon>
        <taxon>fabids</taxon>
        <taxon>Malpighiales</taxon>
        <taxon>Euphorbiaceae</taxon>
        <taxon>Crotonoideae</taxon>
        <taxon>Manihoteae</taxon>
        <taxon>Manihot</taxon>
    </lineage>
</organism>
<dbReference type="InterPro" id="IPR036047">
    <property type="entry name" value="F-box-like_dom_sf"/>
</dbReference>
<dbReference type="EMBL" id="CM004388">
    <property type="protein sequence ID" value="OAY58364.1"/>
    <property type="molecule type" value="Genomic_DNA"/>
</dbReference>
<dbReference type="PANTHER" id="PTHR32278:SF143">
    <property type="entry name" value="F-BOX PROTEIN PP2-B1"/>
    <property type="match status" value="1"/>
</dbReference>